<dbReference type="Pfam" id="PF00593">
    <property type="entry name" value="TonB_dep_Rec_b-barrel"/>
    <property type="match status" value="1"/>
</dbReference>
<evidence type="ECO:0000259" key="13">
    <source>
        <dbReference type="Pfam" id="PF00593"/>
    </source>
</evidence>
<evidence type="ECO:0000256" key="4">
    <source>
        <dbReference type="ARBA" id="ARBA00022692"/>
    </source>
</evidence>
<dbReference type="Gene3D" id="2.40.170.20">
    <property type="entry name" value="TonB-dependent receptor, beta-barrel domain"/>
    <property type="match status" value="1"/>
</dbReference>
<evidence type="ECO:0000256" key="12">
    <source>
        <dbReference type="SAM" id="SignalP"/>
    </source>
</evidence>
<accession>A0ABY5MDT9</accession>
<dbReference type="PROSITE" id="PS52016">
    <property type="entry name" value="TONB_DEPENDENT_REC_3"/>
    <property type="match status" value="1"/>
</dbReference>
<evidence type="ECO:0000313" key="16">
    <source>
        <dbReference type="Proteomes" id="UP001342418"/>
    </source>
</evidence>
<comment type="subcellular location">
    <subcellularLocation>
        <location evidence="1 10">Cell outer membrane</location>
        <topology evidence="1 10">Multi-pass membrane protein</topology>
    </subcellularLocation>
</comment>
<dbReference type="InterPro" id="IPR039426">
    <property type="entry name" value="TonB-dep_rcpt-like"/>
</dbReference>
<evidence type="ECO:0000256" key="1">
    <source>
        <dbReference type="ARBA" id="ARBA00004571"/>
    </source>
</evidence>
<dbReference type="InterPro" id="IPR037066">
    <property type="entry name" value="Plug_dom_sf"/>
</dbReference>
<reference evidence="15 16" key="1">
    <citation type="submission" date="2018-07" db="EMBL/GenBank/DDBJ databases">
        <title>Genome sequence of Nitratireductor thuwali#1536.</title>
        <authorList>
            <person name="Michoud G."/>
            <person name="Merlino G."/>
            <person name="Sefrji F.O."/>
            <person name="Daffonchio D."/>
        </authorList>
    </citation>
    <scope>NUCLEOTIDE SEQUENCE [LARGE SCALE GENOMIC DNA]</scope>
    <source>
        <strain evidence="16">Nit1536</strain>
    </source>
</reference>
<evidence type="ECO:0000256" key="9">
    <source>
        <dbReference type="ARBA" id="ARBA00023237"/>
    </source>
</evidence>
<evidence type="ECO:0000256" key="10">
    <source>
        <dbReference type="PROSITE-ProRule" id="PRU01360"/>
    </source>
</evidence>
<dbReference type="SUPFAM" id="SSF56935">
    <property type="entry name" value="Porins"/>
    <property type="match status" value="1"/>
</dbReference>
<gene>
    <name evidence="15" type="primary">btuB</name>
    <name evidence="15" type="ORF">NTH_00663</name>
</gene>
<keyword evidence="6 11" id="KW-0798">TonB box</keyword>
<name>A0ABY5MDT9_9HYPH</name>
<evidence type="ECO:0000256" key="2">
    <source>
        <dbReference type="ARBA" id="ARBA00022448"/>
    </source>
</evidence>
<dbReference type="InterPro" id="IPR000531">
    <property type="entry name" value="Beta-barrel_TonB"/>
</dbReference>
<evidence type="ECO:0000259" key="14">
    <source>
        <dbReference type="Pfam" id="PF07715"/>
    </source>
</evidence>
<evidence type="ECO:0000256" key="7">
    <source>
        <dbReference type="ARBA" id="ARBA00023136"/>
    </source>
</evidence>
<keyword evidence="4 10" id="KW-0812">Transmembrane</keyword>
<keyword evidence="5 12" id="KW-0732">Signal</keyword>
<feature type="domain" description="TonB-dependent receptor plug" evidence="14">
    <location>
        <begin position="51"/>
        <end position="153"/>
    </location>
</feature>
<keyword evidence="8" id="KW-0675">Receptor</keyword>
<proteinExistence type="inferred from homology"/>
<dbReference type="PANTHER" id="PTHR30069">
    <property type="entry name" value="TONB-DEPENDENT OUTER MEMBRANE RECEPTOR"/>
    <property type="match status" value="1"/>
</dbReference>
<dbReference type="InterPro" id="IPR036942">
    <property type="entry name" value="Beta-barrel_TonB_sf"/>
</dbReference>
<evidence type="ECO:0000256" key="8">
    <source>
        <dbReference type="ARBA" id="ARBA00023170"/>
    </source>
</evidence>
<dbReference type="Proteomes" id="UP001342418">
    <property type="component" value="Chromosome"/>
</dbReference>
<dbReference type="PANTHER" id="PTHR30069:SF29">
    <property type="entry name" value="HEMOGLOBIN AND HEMOGLOBIN-HAPTOGLOBIN-BINDING PROTEIN 1-RELATED"/>
    <property type="match status" value="1"/>
</dbReference>
<organism evidence="15 16">
    <name type="scientific">Nitratireductor thuwali</name>
    <dbReference type="NCBI Taxonomy" id="2267699"/>
    <lineage>
        <taxon>Bacteria</taxon>
        <taxon>Pseudomonadati</taxon>
        <taxon>Pseudomonadota</taxon>
        <taxon>Alphaproteobacteria</taxon>
        <taxon>Hyphomicrobiales</taxon>
        <taxon>Phyllobacteriaceae</taxon>
        <taxon>Nitratireductor</taxon>
    </lineage>
</organism>
<feature type="domain" description="TonB-dependent receptor-like beta-barrel" evidence="13">
    <location>
        <begin position="239"/>
        <end position="607"/>
    </location>
</feature>
<dbReference type="EMBL" id="CP030941">
    <property type="protein sequence ID" value="UUP16219.1"/>
    <property type="molecule type" value="Genomic_DNA"/>
</dbReference>
<keyword evidence="3 10" id="KW-1134">Transmembrane beta strand</keyword>
<keyword evidence="9 10" id="KW-0998">Cell outer membrane</keyword>
<sequence length="635" mass="68170">MAANQIKAALATAASVLALALAVSTPTIAQDLDLGEIVVTPNRMATELSKTGSTVTRMEIEEQSQPLVVDYLAQVPGITLSSAGGPGAEGSLSLRGAPRRYVKTLYNGIDISDPTSTQVQTSYQYLLSGGIDSIEVLKGSQSTLYGSDAIAGVISLSTLGDIEPGISHLVSGEGGSRGTARGSYGLRAAKGNGRLTFNLLGFHTDGISAAAAGSERDSYDNISADIGGEYRFSENFAVFASGLYIDAEAEFDDAFADPPQDDPFHTNINRNRQIAGRMGFDLDLMDGRLKNTFAMQGFSLDRSLHSDSTFGPYNADYEGKRLKAEYQGSFEATEWLTLQYGADHERQSASFTDDAGSLPIDDSVDMTGVWTQGILDPIENLTLSLGLRHDEHSSFGGETTYRVAGAYLFADTGTRLHASAGTGFRAPSLYELFAPPLYVGGAPVGNPDLKPETSTSFDIGVEQRLLDERLVADLTYFQIEIDNLIDCVETAPFECRYAQVPGTTQMRGVEASFAYAATPWLDLGASYTYTQSEAPDGSRSARVPRHTVALTADYRPAEKWTISASGLAALDTVDTGNYELDDYFLLNAKLAYKPTENTELYLRGENLLDQDYQTARGYGTPGISVFAGFKAKFGP</sequence>
<keyword evidence="16" id="KW-1185">Reference proteome</keyword>
<dbReference type="CDD" id="cd01347">
    <property type="entry name" value="ligand_gated_channel"/>
    <property type="match status" value="1"/>
</dbReference>
<evidence type="ECO:0000313" key="15">
    <source>
        <dbReference type="EMBL" id="UUP16219.1"/>
    </source>
</evidence>
<keyword evidence="2 10" id="KW-0813">Transport</keyword>
<feature type="signal peptide" evidence="12">
    <location>
        <begin position="1"/>
        <end position="29"/>
    </location>
</feature>
<keyword evidence="7 10" id="KW-0472">Membrane</keyword>
<comment type="similarity">
    <text evidence="10 11">Belongs to the TonB-dependent receptor family.</text>
</comment>
<evidence type="ECO:0000256" key="11">
    <source>
        <dbReference type="RuleBase" id="RU003357"/>
    </source>
</evidence>
<evidence type="ECO:0000256" key="5">
    <source>
        <dbReference type="ARBA" id="ARBA00022729"/>
    </source>
</evidence>
<evidence type="ECO:0000256" key="6">
    <source>
        <dbReference type="ARBA" id="ARBA00023077"/>
    </source>
</evidence>
<feature type="chain" id="PRO_5046368486" evidence="12">
    <location>
        <begin position="30"/>
        <end position="635"/>
    </location>
</feature>
<protein>
    <submittedName>
        <fullName evidence="15">Vitamin B12 transporter BtuB</fullName>
    </submittedName>
</protein>
<dbReference type="InterPro" id="IPR012910">
    <property type="entry name" value="Plug_dom"/>
</dbReference>
<evidence type="ECO:0000256" key="3">
    <source>
        <dbReference type="ARBA" id="ARBA00022452"/>
    </source>
</evidence>
<dbReference type="RefSeq" id="WP_338528660.1">
    <property type="nucleotide sequence ID" value="NZ_CP030941.1"/>
</dbReference>
<dbReference type="Gene3D" id="2.170.130.10">
    <property type="entry name" value="TonB-dependent receptor, plug domain"/>
    <property type="match status" value="1"/>
</dbReference>
<dbReference type="Pfam" id="PF07715">
    <property type="entry name" value="Plug"/>
    <property type="match status" value="1"/>
</dbReference>